<accession>A0ABS8ST11</accession>
<evidence type="ECO:0000313" key="1">
    <source>
        <dbReference type="EMBL" id="MCD7462006.1"/>
    </source>
</evidence>
<protein>
    <submittedName>
        <fullName evidence="1">Uncharacterized protein</fullName>
    </submittedName>
</protein>
<organism evidence="1 2">
    <name type="scientific">Datura stramonium</name>
    <name type="common">Jimsonweed</name>
    <name type="synonym">Common thornapple</name>
    <dbReference type="NCBI Taxonomy" id="4076"/>
    <lineage>
        <taxon>Eukaryota</taxon>
        <taxon>Viridiplantae</taxon>
        <taxon>Streptophyta</taxon>
        <taxon>Embryophyta</taxon>
        <taxon>Tracheophyta</taxon>
        <taxon>Spermatophyta</taxon>
        <taxon>Magnoliopsida</taxon>
        <taxon>eudicotyledons</taxon>
        <taxon>Gunneridae</taxon>
        <taxon>Pentapetalae</taxon>
        <taxon>asterids</taxon>
        <taxon>lamiids</taxon>
        <taxon>Solanales</taxon>
        <taxon>Solanaceae</taxon>
        <taxon>Solanoideae</taxon>
        <taxon>Datureae</taxon>
        <taxon>Datura</taxon>
    </lineage>
</organism>
<dbReference type="Proteomes" id="UP000823775">
    <property type="component" value="Unassembled WGS sequence"/>
</dbReference>
<name>A0ABS8ST11_DATST</name>
<evidence type="ECO:0000313" key="2">
    <source>
        <dbReference type="Proteomes" id="UP000823775"/>
    </source>
</evidence>
<proteinExistence type="predicted"/>
<gene>
    <name evidence="1" type="ORF">HAX54_047573</name>
</gene>
<sequence>MVWAMGRKFLFGKPLKMIYPEIFTINQQQKATIHEVWYIQGTVVPTRQLFVEMQRDRSLEQQNADAYDCSNFVDLDWLSSLQNSCEEELLDRVFVHKLPIGGLSSEYSISDIVGKQPLCQ</sequence>
<comment type="caution">
    <text evidence="1">The sequence shown here is derived from an EMBL/GenBank/DDBJ whole genome shotgun (WGS) entry which is preliminary data.</text>
</comment>
<keyword evidence="2" id="KW-1185">Reference proteome</keyword>
<dbReference type="EMBL" id="JACEIK010000770">
    <property type="protein sequence ID" value="MCD7462006.1"/>
    <property type="molecule type" value="Genomic_DNA"/>
</dbReference>
<reference evidence="1 2" key="1">
    <citation type="journal article" date="2021" name="BMC Genomics">
        <title>Datura genome reveals duplications of psychoactive alkaloid biosynthetic genes and high mutation rate following tissue culture.</title>
        <authorList>
            <person name="Rajewski A."/>
            <person name="Carter-House D."/>
            <person name="Stajich J."/>
            <person name="Litt A."/>
        </authorList>
    </citation>
    <scope>NUCLEOTIDE SEQUENCE [LARGE SCALE GENOMIC DNA]</scope>
    <source>
        <strain evidence="1">AR-01</strain>
    </source>
</reference>